<sequence length="56" mass="6204">VYIQRLLESADIDICPNTWRRIILGAILVVISVGSNVAVCNKDLCRIFGKTTVDDL</sequence>
<feature type="non-terminal residue" evidence="2">
    <location>
        <position position="1"/>
    </location>
</feature>
<evidence type="ECO:0000256" key="1">
    <source>
        <dbReference type="SAM" id="Phobius"/>
    </source>
</evidence>
<name>A0ABQ9UM36_SAGOE</name>
<keyword evidence="1" id="KW-1133">Transmembrane helix</keyword>
<keyword evidence="1" id="KW-0812">Transmembrane</keyword>
<dbReference type="Proteomes" id="UP001266305">
    <property type="component" value="Unassembled WGS sequence"/>
</dbReference>
<accession>A0ABQ9UM36</accession>
<evidence type="ECO:0000313" key="2">
    <source>
        <dbReference type="EMBL" id="KAK2098113.1"/>
    </source>
</evidence>
<evidence type="ECO:0000313" key="3">
    <source>
        <dbReference type="Proteomes" id="UP001266305"/>
    </source>
</evidence>
<keyword evidence="1" id="KW-0472">Membrane</keyword>
<feature type="transmembrane region" description="Helical" evidence="1">
    <location>
        <begin position="22"/>
        <end position="40"/>
    </location>
</feature>
<reference evidence="2 3" key="1">
    <citation type="submission" date="2023-05" db="EMBL/GenBank/DDBJ databases">
        <title>B98-5 Cell Line De Novo Hybrid Assembly: An Optical Mapping Approach.</title>
        <authorList>
            <person name="Kananen K."/>
            <person name="Auerbach J.A."/>
            <person name="Kautto E."/>
            <person name="Blachly J.S."/>
        </authorList>
    </citation>
    <scope>NUCLEOTIDE SEQUENCE [LARGE SCALE GENOMIC DNA]</scope>
    <source>
        <strain evidence="2">B95-8</strain>
        <tissue evidence="2">Cell line</tissue>
    </source>
</reference>
<dbReference type="PANTHER" id="PTHR14248">
    <property type="entry name" value="CYCLIN Y, ISOFORM A"/>
    <property type="match status" value="1"/>
</dbReference>
<protein>
    <submittedName>
        <fullName evidence="2">Uncharacterized protein</fullName>
    </submittedName>
</protein>
<comment type="caution">
    <text evidence="2">The sequence shown here is derived from an EMBL/GenBank/DDBJ whole genome shotgun (WGS) entry which is preliminary data.</text>
</comment>
<feature type="non-terminal residue" evidence="2">
    <location>
        <position position="56"/>
    </location>
</feature>
<keyword evidence="3" id="KW-1185">Reference proteome</keyword>
<organism evidence="2 3">
    <name type="scientific">Saguinus oedipus</name>
    <name type="common">Cotton-top tamarin</name>
    <name type="synonym">Oedipomidas oedipus</name>
    <dbReference type="NCBI Taxonomy" id="9490"/>
    <lineage>
        <taxon>Eukaryota</taxon>
        <taxon>Metazoa</taxon>
        <taxon>Chordata</taxon>
        <taxon>Craniata</taxon>
        <taxon>Vertebrata</taxon>
        <taxon>Euteleostomi</taxon>
        <taxon>Mammalia</taxon>
        <taxon>Eutheria</taxon>
        <taxon>Euarchontoglires</taxon>
        <taxon>Primates</taxon>
        <taxon>Haplorrhini</taxon>
        <taxon>Platyrrhini</taxon>
        <taxon>Cebidae</taxon>
        <taxon>Callitrichinae</taxon>
        <taxon>Saguinus</taxon>
    </lineage>
</organism>
<dbReference type="EMBL" id="JASSZA010000011">
    <property type="protein sequence ID" value="KAK2098113.1"/>
    <property type="molecule type" value="Genomic_DNA"/>
</dbReference>
<proteinExistence type="predicted"/>
<gene>
    <name evidence="2" type="ORF">P7K49_023564</name>
</gene>